<gene>
    <name evidence="1" type="ORF">Cgig2_031631</name>
</gene>
<dbReference type="Proteomes" id="UP001153076">
    <property type="component" value="Unassembled WGS sequence"/>
</dbReference>
<proteinExistence type="predicted"/>
<evidence type="ECO:0000313" key="1">
    <source>
        <dbReference type="EMBL" id="KAJ8438666.1"/>
    </source>
</evidence>
<organism evidence="1 2">
    <name type="scientific">Carnegiea gigantea</name>
    <dbReference type="NCBI Taxonomy" id="171969"/>
    <lineage>
        <taxon>Eukaryota</taxon>
        <taxon>Viridiplantae</taxon>
        <taxon>Streptophyta</taxon>
        <taxon>Embryophyta</taxon>
        <taxon>Tracheophyta</taxon>
        <taxon>Spermatophyta</taxon>
        <taxon>Magnoliopsida</taxon>
        <taxon>eudicotyledons</taxon>
        <taxon>Gunneridae</taxon>
        <taxon>Pentapetalae</taxon>
        <taxon>Caryophyllales</taxon>
        <taxon>Cactineae</taxon>
        <taxon>Cactaceae</taxon>
        <taxon>Cactoideae</taxon>
        <taxon>Echinocereeae</taxon>
        <taxon>Carnegiea</taxon>
    </lineage>
</organism>
<reference evidence="1" key="1">
    <citation type="submission" date="2022-04" db="EMBL/GenBank/DDBJ databases">
        <title>Carnegiea gigantea Genome sequencing and assembly v2.</title>
        <authorList>
            <person name="Copetti D."/>
            <person name="Sanderson M.J."/>
            <person name="Burquez A."/>
            <person name="Wojciechowski M.F."/>
        </authorList>
    </citation>
    <scope>NUCLEOTIDE SEQUENCE</scope>
    <source>
        <strain evidence="1">SGP5-SGP5p</strain>
        <tissue evidence="1">Aerial part</tissue>
    </source>
</reference>
<sequence>MQSLSKLGSILGIPLKTDKYTKEKTMLKYARLFVEIPLEGNFPDFIEFANEKDPRGTRRIGHSSMTLHLPYTQNCNPYLSPFTPSLLIVFKEMPRGAPRIGHSSMTLHFPCTQNRKPYLSSFTPSLLIIFKGTVSSIQGGVEGAFKNNRLNQEAGSLLNPARIGRILD</sequence>
<dbReference type="AlphaFoldDB" id="A0A9Q1K970"/>
<accession>A0A9Q1K970</accession>
<keyword evidence="2" id="KW-1185">Reference proteome</keyword>
<dbReference type="EMBL" id="JAKOGI010000245">
    <property type="protein sequence ID" value="KAJ8438666.1"/>
    <property type="molecule type" value="Genomic_DNA"/>
</dbReference>
<comment type="caution">
    <text evidence="1">The sequence shown here is derived from an EMBL/GenBank/DDBJ whole genome shotgun (WGS) entry which is preliminary data.</text>
</comment>
<protein>
    <submittedName>
        <fullName evidence="1">Uncharacterized protein</fullName>
    </submittedName>
</protein>
<dbReference type="OrthoDB" id="425619at2759"/>
<evidence type="ECO:0000313" key="2">
    <source>
        <dbReference type="Proteomes" id="UP001153076"/>
    </source>
</evidence>
<name>A0A9Q1K970_9CARY</name>